<dbReference type="Pfam" id="PF00156">
    <property type="entry name" value="Pribosyltran"/>
    <property type="match status" value="1"/>
</dbReference>
<feature type="domain" description="Double zinc ribbon" evidence="3">
    <location>
        <begin position="2"/>
        <end position="68"/>
    </location>
</feature>
<evidence type="ECO:0000256" key="1">
    <source>
        <dbReference type="ARBA" id="ARBA00008007"/>
    </source>
</evidence>
<reference evidence="4 5" key="1">
    <citation type="submission" date="2021-10" db="EMBL/GenBank/DDBJ databases">
        <authorList>
            <person name="Criscuolo A."/>
        </authorList>
    </citation>
    <scope>NUCLEOTIDE SEQUENCE [LARGE SCALE GENOMIC DNA]</scope>
    <source>
        <strain evidence="5">CIP 111899</strain>
    </source>
</reference>
<dbReference type="InterPro" id="IPR029057">
    <property type="entry name" value="PRTase-like"/>
</dbReference>
<dbReference type="InterPro" id="IPR044005">
    <property type="entry name" value="DZR_2"/>
</dbReference>
<gene>
    <name evidence="4" type="ORF">BACCIP111899_01359</name>
</gene>
<dbReference type="CDD" id="cd06223">
    <property type="entry name" value="PRTases_typeI"/>
    <property type="match status" value="1"/>
</dbReference>
<sequence>MHCLLCDDIISVLPSWFSFFIEQEKGYVCTYCEQKFSYIIGDICADCGRSFQYLSDEYKQGEYCKDCLHWKQDPHFQHVYVKNRSVYVYNDWMKEVLARFKFRGDAALVQVFASSFANVFRQYFPHCDCIVPIPLSLSRKYERGFNQAELLAACLSIPIVKTSLMRSDAEKQSKKTRTERLQRPRPFYFAEEESFHGKDILLIDDVYTTGITVRQAAQCFYERGARNVSSLTLCR</sequence>
<organism evidence="4 5">
    <name type="scientific">Bacillus rhizoplanae</name>
    <dbReference type="NCBI Taxonomy" id="2880966"/>
    <lineage>
        <taxon>Bacteria</taxon>
        <taxon>Bacillati</taxon>
        <taxon>Bacillota</taxon>
        <taxon>Bacilli</taxon>
        <taxon>Bacillales</taxon>
        <taxon>Bacillaceae</taxon>
        <taxon>Bacillus</taxon>
    </lineage>
</organism>
<evidence type="ECO:0000313" key="4">
    <source>
        <dbReference type="EMBL" id="CAG9612187.1"/>
    </source>
</evidence>
<evidence type="ECO:0008006" key="6">
    <source>
        <dbReference type="Google" id="ProtNLM"/>
    </source>
</evidence>
<dbReference type="Pfam" id="PF18912">
    <property type="entry name" value="DZR_2"/>
    <property type="match status" value="1"/>
</dbReference>
<dbReference type="RefSeq" id="WP_230574383.1">
    <property type="nucleotide sequence ID" value="NZ_CAKJTI010000004.1"/>
</dbReference>
<protein>
    <recommendedName>
        <fullName evidence="6">Competence protein ComFC</fullName>
    </recommendedName>
</protein>
<dbReference type="EMBL" id="CAKJTI010000004">
    <property type="protein sequence ID" value="CAG9612187.1"/>
    <property type="molecule type" value="Genomic_DNA"/>
</dbReference>
<comment type="similarity">
    <text evidence="1">Belongs to the ComF/GntX family.</text>
</comment>
<dbReference type="Gene3D" id="3.40.50.2020">
    <property type="match status" value="1"/>
</dbReference>
<evidence type="ECO:0000259" key="2">
    <source>
        <dbReference type="Pfam" id="PF00156"/>
    </source>
</evidence>
<dbReference type="SUPFAM" id="SSF53271">
    <property type="entry name" value="PRTase-like"/>
    <property type="match status" value="1"/>
</dbReference>
<comment type="caution">
    <text evidence="4">The sequence shown here is derived from an EMBL/GenBank/DDBJ whole genome shotgun (WGS) entry which is preliminary data.</text>
</comment>
<dbReference type="Proteomes" id="UP000789423">
    <property type="component" value="Unassembled WGS sequence"/>
</dbReference>
<proteinExistence type="inferred from homology"/>
<dbReference type="InterPro" id="IPR051910">
    <property type="entry name" value="ComF/GntX_DNA_util-trans"/>
</dbReference>
<accession>A0ABM8Y8W6</accession>
<evidence type="ECO:0000313" key="5">
    <source>
        <dbReference type="Proteomes" id="UP000789423"/>
    </source>
</evidence>
<dbReference type="PANTHER" id="PTHR47505">
    <property type="entry name" value="DNA UTILIZATION PROTEIN YHGH"/>
    <property type="match status" value="1"/>
</dbReference>
<keyword evidence="5" id="KW-1185">Reference proteome</keyword>
<feature type="domain" description="Phosphoribosyltransferase" evidence="2">
    <location>
        <begin position="144"/>
        <end position="234"/>
    </location>
</feature>
<evidence type="ECO:0000259" key="3">
    <source>
        <dbReference type="Pfam" id="PF18912"/>
    </source>
</evidence>
<name>A0ABM8Y8W6_9BACI</name>
<dbReference type="PANTHER" id="PTHR47505:SF1">
    <property type="entry name" value="DNA UTILIZATION PROTEIN YHGH"/>
    <property type="match status" value="1"/>
</dbReference>
<dbReference type="InterPro" id="IPR000836">
    <property type="entry name" value="PRTase_dom"/>
</dbReference>